<organism evidence="1">
    <name type="scientific">candidate division WOR-3 bacterium</name>
    <dbReference type="NCBI Taxonomy" id="2052148"/>
    <lineage>
        <taxon>Bacteria</taxon>
        <taxon>Bacteria division WOR-3</taxon>
    </lineage>
</organism>
<dbReference type="EMBL" id="DTHJ01000045">
    <property type="protein sequence ID" value="HHS62343.1"/>
    <property type="molecule type" value="Genomic_DNA"/>
</dbReference>
<comment type="caution">
    <text evidence="1">The sequence shown here is derived from an EMBL/GenBank/DDBJ whole genome shotgun (WGS) entry which is preliminary data.</text>
</comment>
<proteinExistence type="predicted"/>
<evidence type="ECO:0000313" key="1">
    <source>
        <dbReference type="EMBL" id="HHS62343.1"/>
    </source>
</evidence>
<reference evidence="1" key="1">
    <citation type="journal article" date="2020" name="mSystems">
        <title>Genome- and Community-Level Interaction Insights into Carbon Utilization and Element Cycling Functions of Hydrothermarchaeota in Hydrothermal Sediment.</title>
        <authorList>
            <person name="Zhou Z."/>
            <person name="Liu Y."/>
            <person name="Xu W."/>
            <person name="Pan J."/>
            <person name="Luo Z.H."/>
            <person name="Li M."/>
        </authorList>
    </citation>
    <scope>NUCLEOTIDE SEQUENCE [LARGE SCALE GENOMIC DNA]</scope>
    <source>
        <strain evidence="1">SpSt-783</strain>
    </source>
</reference>
<sequence>MKRIILLITLPLILSLAGRFGIGLGGFGEYEQNYTLQNYNQLNKMNYSAEFHLSAEALPFMFIEPSALVMNDALTNKMVPGVGLRLNVAPRLGKFFLAPFFGIEGNILFYNPKMELKDAAYSQRLEEYFEGSSPRATATGFGGLSIFFGKSLSLDCHYRYLYLARGIGIEMVGGGLTYYINW</sequence>
<protein>
    <submittedName>
        <fullName evidence="1">Uncharacterized protein</fullName>
    </submittedName>
</protein>
<accession>A0A7C6EGC2</accession>
<gene>
    <name evidence="1" type="ORF">ENV70_01830</name>
</gene>
<dbReference type="AlphaFoldDB" id="A0A7C6EGC2"/>
<name>A0A7C6EGC2_UNCW3</name>